<dbReference type="AlphaFoldDB" id="A0A9D3ZEN6"/>
<dbReference type="OrthoDB" id="891726at2759"/>
<organism evidence="1 2">
    <name type="scientific">Gossypium stocksii</name>
    <dbReference type="NCBI Taxonomy" id="47602"/>
    <lineage>
        <taxon>Eukaryota</taxon>
        <taxon>Viridiplantae</taxon>
        <taxon>Streptophyta</taxon>
        <taxon>Embryophyta</taxon>
        <taxon>Tracheophyta</taxon>
        <taxon>Spermatophyta</taxon>
        <taxon>Magnoliopsida</taxon>
        <taxon>eudicotyledons</taxon>
        <taxon>Gunneridae</taxon>
        <taxon>Pentapetalae</taxon>
        <taxon>rosids</taxon>
        <taxon>malvids</taxon>
        <taxon>Malvales</taxon>
        <taxon>Malvaceae</taxon>
        <taxon>Malvoideae</taxon>
        <taxon>Gossypium</taxon>
    </lineage>
</organism>
<reference evidence="1 2" key="1">
    <citation type="journal article" date="2021" name="Plant Biotechnol. J.">
        <title>Multi-omics assisted identification of the key and species-specific regulatory components of drought-tolerant mechanisms in Gossypium stocksii.</title>
        <authorList>
            <person name="Yu D."/>
            <person name="Ke L."/>
            <person name="Zhang D."/>
            <person name="Wu Y."/>
            <person name="Sun Y."/>
            <person name="Mei J."/>
            <person name="Sun J."/>
            <person name="Sun Y."/>
        </authorList>
    </citation>
    <scope>NUCLEOTIDE SEQUENCE [LARGE SCALE GENOMIC DNA]</scope>
    <source>
        <strain evidence="2">cv. E1</strain>
        <tissue evidence="1">Leaf</tissue>
    </source>
</reference>
<comment type="caution">
    <text evidence="1">The sequence shown here is derived from an EMBL/GenBank/DDBJ whole genome shotgun (WGS) entry which is preliminary data.</text>
</comment>
<dbReference type="PANTHER" id="PTHR33321">
    <property type="match status" value="1"/>
</dbReference>
<dbReference type="EMBL" id="JAIQCV010000013">
    <property type="protein sequence ID" value="KAH1030845.1"/>
    <property type="molecule type" value="Genomic_DNA"/>
</dbReference>
<sequence length="136" mass="15461">MATFVSKQKSASKIAYKLWLMHQTSSGMSSNKTTHLTKNILKETLFIENDDGDGNGQTSVWLIEGIADFVRLKANYILSHWVQPGQGDRWEQRFDVTARFLEYYDGLRNGFVAELNKKMRSGYNAGYVVELLGKTS</sequence>
<protein>
    <submittedName>
        <fullName evidence="1">Uncharacterized protein</fullName>
    </submittedName>
</protein>
<proteinExistence type="predicted"/>
<dbReference type="Proteomes" id="UP000828251">
    <property type="component" value="Unassembled WGS sequence"/>
</dbReference>
<dbReference type="Pfam" id="PF04450">
    <property type="entry name" value="BSP"/>
    <property type="match status" value="1"/>
</dbReference>
<keyword evidence="2" id="KW-1185">Reference proteome</keyword>
<accession>A0A9D3ZEN6</accession>
<dbReference type="InterPro" id="IPR007541">
    <property type="entry name" value="Uncharacterised_BSP"/>
</dbReference>
<name>A0A9D3ZEN6_9ROSI</name>
<dbReference type="PANTHER" id="PTHR33321:SF12">
    <property type="entry name" value="PLANT BASIC SECRETORY PROTEIN (BSP) FAMILY PROTEIN"/>
    <property type="match status" value="1"/>
</dbReference>
<evidence type="ECO:0000313" key="2">
    <source>
        <dbReference type="Proteomes" id="UP000828251"/>
    </source>
</evidence>
<gene>
    <name evidence="1" type="ORF">J1N35_043019</name>
</gene>
<evidence type="ECO:0000313" key="1">
    <source>
        <dbReference type="EMBL" id="KAH1030845.1"/>
    </source>
</evidence>